<sequence length="253" mass="28113">MPFGQIKTKEVNHGIPIHSPPYPHTNDEFSDIDCLSISYFTKAESVAPLLPEEFELEDEPLVTVNLFKYGTSPIGAYTEFVQSIEVTWQGEKYNWTVELILDNEGAIFSGREKYGIPKVFGNVVWDPSSAKNPAGFVTGYVERPFGTKIVQLGLKPQKKVHGVQPLPDTGKTSLHLRSIPSANPGQPPVVREFVPLKFRLTEAEVWVGTPSVGFTGVSEFDPVHKFPVVRYNSGTLLRHASAVLEPCLQTYKI</sequence>
<dbReference type="HOGENOM" id="CLU_098009_0_0_1"/>
<name>S3C9I1_OPHP1</name>
<dbReference type="VEuPathDB" id="FungiDB:F503_01604"/>
<dbReference type="OMA" id="YHTTYDA"/>
<dbReference type="InterPro" id="IPR010451">
    <property type="entry name" value="Acetoacetate_decarboxylase"/>
</dbReference>
<dbReference type="EMBL" id="KE148173">
    <property type="protein sequence ID" value="EPE02863.1"/>
    <property type="molecule type" value="Genomic_DNA"/>
</dbReference>
<dbReference type="Gene3D" id="2.40.400.10">
    <property type="entry name" value="Acetoacetate decarboxylase-like"/>
    <property type="match status" value="1"/>
</dbReference>
<gene>
    <name evidence="1" type="ORF">F503_01604</name>
</gene>
<keyword evidence="2" id="KW-1185">Reference proteome</keyword>
<dbReference type="OrthoDB" id="10248817at2759"/>
<protein>
    <submittedName>
        <fullName evidence="1">Acetoacetate decarboxylase</fullName>
    </submittedName>
</protein>
<dbReference type="eggNOG" id="ENOG502RXEA">
    <property type="taxonomic scope" value="Eukaryota"/>
</dbReference>
<dbReference type="GO" id="GO:0016829">
    <property type="term" value="F:lyase activity"/>
    <property type="evidence" value="ECO:0007669"/>
    <property type="project" value="InterPro"/>
</dbReference>
<dbReference type="Proteomes" id="UP000016923">
    <property type="component" value="Unassembled WGS sequence"/>
</dbReference>
<accession>S3C9I1</accession>
<proteinExistence type="predicted"/>
<evidence type="ECO:0000313" key="2">
    <source>
        <dbReference type="Proteomes" id="UP000016923"/>
    </source>
</evidence>
<dbReference type="SUPFAM" id="SSF160104">
    <property type="entry name" value="Acetoacetate decarboxylase-like"/>
    <property type="match status" value="1"/>
</dbReference>
<dbReference type="InterPro" id="IPR023375">
    <property type="entry name" value="ADC_dom_sf"/>
</dbReference>
<evidence type="ECO:0000313" key="1">
    <source>
        <dbReference type="EMBL" id="EPE02863.1"/>
    </source>
</evidence>
<dbReference type="AlphaFoldDB" id="S3C9I1"/>
<organism evidence="1 2">
    <name type="scientific">Ophiostoma piceae (strain UAMH 11346)</name>
    <name type="common">Sap stain fungus</name>
    <dbReference type="NCBI Taxonomy" id="1262450"/>
    <lineage>
        <taxon>Eukaryota</taxon>
        <taxon>Fungi</taxon>
        <taxon>Dikarya</taxon>
        <taxon>Ascomycota</taxon>
        <taxon>Pezizomycotina</taxon>
        <taxon>Sordariomycetes</taxon>
        <taxon>Sordariomycetidae</taxon>
        <taxon>Ophiostomatales</taxon>
        <taxon>Ophiostomataceae</taxon>
        <taxon>Ophiostoma</taxon>
    </lineage>
</organism>
<dbReference type="STRING" id="1262450.S3C9I1"/>
<reference evidence="1 2" key="1">
    <citation type="journal article" date="2013" name="BMC Genomics">
        <title>The genome and transcriptome of the pine saprophyte Ophiostoma piceae, and a comparison with the bark beetle-associated pine pathogen Grosmannia clavigera.</title>
        <authorList>
            <person name="Haridas S."/>
            <person name="Wang Y."/>
            <person name="Lim L."/>
            <person name="Massoumi Alamouti S."/>
            <person name="Jackman S."/>
            <person name="Docking R."/>
            <person name="Robertson G."/>
            <person name="Birol I."/>
            <person name="Bohlmann J."/>
            <person name="Breuil C."/>
        </authorList>
    </citation>
    <scope>NUCLEOTIDE SEQUENCE [LARGE SCALE GENOMIC DNA]</scope>
    <source>
        <strain evidence="1 2">UAMH 11346</strain>
    </source>
</reference>
<dbReference type="Pfam" id="PF06314">
    <property type="entry name" value="ADC"/>
    <property type="match status" value="1"/>
</dbReference>